<reference evidence="8 9" key="1">
    <citation type="submission" date="2016-11" db="EMBL/GenBank/DDBJ databases">
        <authorList>
            <person name="Jaros S."/>
            <person name="Januszkiewicz K."/>
            <person name="Wedrychowicz H."/>
        </authorList>
    </citation>
    <scope>NUCLEOTIDE SEQUENCE [LARGE SCALE GENOMIC DNA]</scope>
    <source>
        <strain evidence="8 9">DSM 46144</strain>
    </source>
</reference>
<dbReference type="SUPFAM" id="SSF88946">
    <property type="entry name" value="Sigma2 domain of RNA polymerase sigma factors"/>
    <property type="match status" value="1"/>
</dbReference>
<dbReference type="RefSeq" id="WP_073262949.1">
    <property type="nucleotide sequence ID" value="NZ_FRCS01000014.1"/>
</dbReference>
<dbReference type="Pfam" id="PF08281">
    <property type="entry name" value="Sigma70_r4_2"/>
    <property type="match status" value="1"/>
</dbReference>
<dbReference type="PANTHER" id="PTHR43133">
    <property type="entry name" value="RNA POLYMERASE ECF-TYPE SIGMA FACTO"/>
    <property type="match status" value="1"/>
</dbReference>
<evidence type="ECO:0000313" key="8">
    <source>
        <dbReference type="EMBL" id="SHN46166.1"/>
    </source>
</evidence>
<evidence type="ECO:0000259" key="6">
    <source>
        <dbReference type="Pfam" id="PF04542"/>
    </source>
</evidence>
<name>A0A1M7RIY3_9ACTN</name>
<feature type="domain" description="RNA polymerase sigma-70 region 2" evidence="6">
    <location>
        <begin position="18"/>
        <end position="77"/>
    </location>
</feature>
<dbReference type="EMBL" id="FRCS01000014">
    <property type="protein sequence ID" value="SHN46166.1"/>
    <property type="molecule type" value="Genomic_DNA"/>
</dbReference>
<evidence type="ECO:0000256" key="1">
    <source>
        <dbReference type="ARBA" id="ARBA00010641"/>
    </source>
</evidence>
<dbReference type="PANTHER" id="PTHR43133:SF50">
    <property type="entry name" value="ECF RNA POLYMERASE SIGMA FACTOR SIGM"/>
    <property type="match status" value="1"/>
</dbReference>
<dbReference type="Gene3D" id="1.10.1740.10">
    <property type="match status" value="1"/>
</dbReference>
<dbReference type="Proteomes" id="UP000184440">
    <property type="component" value="Unassembled WGS sequence"/>
</dbReference>
<dbReference type="InterPro" id="IPR013325">
    <property type="entry name" value="RNA_pol_sigma_r2"/>
</dbReference>
<dbReference type="InterPro" id="IPR036388">
    <property type="entry name" value="WH-like_DNA-bd_sf"/>
</dbReference>
<dbReference type="GO" id="GO:0016987">
    <property type="term" value="F:sigma factor activity"/>
    <property type="evidence" value="ECO:0007669"/>
    <property type="project" value="UniProtKB-KW"/>
</dbReference>
<comment type="similarity">
    <text evidence="1">Belongs to the sigma-70 factor family. ECF subfamily.</text>
</comment>
<dbReference type="InterPro" id="IPR014284">
    <property type="entry name" value="RNA_pol_sigma-70_dom"/>
</dbReference>
<evidence type="ECO:0000259" key="7">
    <source>
        <dbReference type="Pfam" id="PF08281"/>
    </source>
</evidence>
<keyword evidence="4" id="KW-0238">DNA-binding</keyword>
<accession>A0A1M7RIY3</accession>
<sequence>MKPDGESFDSYVAADGAALLRFTYVLTGDHHLAEDLVQEALVKVHRRWDRIRRVEQPGPYVRKAVLRQYLSWRRRRSSSEVPAMDAVGPEPVSRDPADALVDRDALGTLLATLPRRQRAVLFLRFYEDLDDTAIGELLGCSPATVRGHASRGLARLRVSAQASVVGNRRPS</sequence>
<dbReference type="GO" id="GO:0006352">
    <property type="term" value="P:DNA-templated transcription initiation"/>
    <property type="evidence" value="ECO:0007669"/>
    <property type="project" value="InterPro"/>
</dbReference>
<evidence type="ECO:0000256" key="2">
    <source>
        <dbReference type="ARBA" id="ARBA00023015"/>
    </source>
</evidence>
<dbReference type="InterPro" id="IPR013249">
    <property type="entry name" value="RNA_pol_sigma70_r4_t2"/>
</dbReference>
<organism evidence="8 9">
    <name type="scientific">Cryptosporangium aurantiacum</name>
    <dbReference type="NCBI Taxonomy" id="134849"/>
    <lineage>
        <taxon>Bacteria</taxon>
        <taxon>Bacillati</taxon>
        <taxon>Actinomycetota</taxon>
        <taxon>Actinomycetes</taxon>
        <taxon>Cryptosporangiales</taxon>
        <taxon>Cryptosporangiaceae</taxon>
        <taxon>Cryptosporangium</taxon>
    </lineage>
</organism>
<dbReference type="InterPro" id="IPR013324">
    <property type="entry name" value="RNA_pol_sigma_r3/r4-like"/>
</dbReference>
<proteinExistence type="inferred from homology"/>
<keyword evidence="3" id="KW-0731">Sigma factor</keyword>
<gene>
    <name evidence="8" type="ORF">SAMN05443668_1149</name>
</gene>
<dbReference type="InterPro" id="IPR007627">
    <property type="entry name" value="RNA_pol_sigma70_r2"/>
</dbReference>
<dbReference type="InterPro" id="IPR014325">
    <property type="entry name" value="RNA_pol_sigma-E_actinobac"/>
</dbReference>
<dbReference type="GO" id="GO:0003677">
    <property type="term" value="F:DNA binding"/>
    <property type="evidence" value="ECO:0007669"/>
    <property type="project" value="UniProtKB-KW"/>
</dbReference>
<evidence type="ECO:0000313" key="9">
    <source>
        <dbReference type="Proteomes" id="UP000184440"/>
    </source>
</evidence>
<dbReference type="Gene3D" id="1.10.10.10">
    <property type="entry name" value="Winged helix-like DNA-binding domain superfamily/Winged helix DNA-binding domain"/>
    <property type="match status" value="1"/>
</dbReference>
<dbReference type="InterPro" id="IPR039425">
    <property type="entry name" value="RNA_pol_sigma-70-like"/>
</dbReference>
<evidence type="ECO:0000256" key="5">
    <source>
        <dbReference type="ARBA" id="ARBA00023163"/>
    </source>
</evidence>
<feature type="domain" description="RNA polymerase sigma factor 70 region 4 type 2" evidence="7">
    <location>
        <begin position="104"/>
        <end position="156"/>
    </location>
</feature>
<dbReference type="STRING" id="134849.SAMN05443668_1149"/>
<evidence type="ECO:0000256" key="3">
    <source>
        <dbReference type="ARBA" id="ARBA00023082"/>
    </source>
</evidence>
<dbReference type="NCBIfam" id="TIGR02937">
    <property type="entry name" value="sigma70-ECF"/>
    <property type="match status" value="1"/>
</dbReference>
<dbReference type="NCBIfam" id="TIGR02983">
    <property type="entry name" value="SigE-fam_strep"/>
    <property type="match status" value="1"/>
</dbReference>
<dbReference type="OrthoDB" id="3692620at2"/>
<keyword evidence="5" id="KW-0804">Transcription</keyword>
<evidence type="ECO:0000256" key="4">
    <source>
        <dbReference type="ARBA" id="ARBA00023125"/>
    </source>
</evidence>
<dbReference type="SUPFAM" id="SSF88659">
    <property type="entry name" value="Sigma3 and sigma4 domains of RNA polymerase sigma factors"/>
    <property type="match status" value="1"/>
</dbReference>
<dbReference type="Pfam" id="PF04542">
    <property type="entry name" value="Sigma70_r2"/>
    <property type="match status" value="1"/>
</dbReference>
<keyword evidence="9" id="KW-1185">Reference proteome</keyword>
<dbReference type="AlphaFoldDB" id="A0A1M7RIY3"/>
<protein>
    <submittedName>
        <fullName evidence="8">RNA polymerase sigma-70 factor, sigma-E family</fullName>
    </submittedName>
</protein>
<dbReference type="CDD" id="cd06171">
    <property type="entry name" value="Sigma70_r4"/>
    <property type="match status" value="1"/>
</dbReference>
<keyword evidence="2" id="KW-0805">Transcription regulation</keyword>